<proteinExistence type="predicted"/>
<evidence type="ECO:0000313" key="2">
    <source>
        <dbReference type="Proteomes" id="UP000594015"/>
    </source>
</evidence>
<dbReference type="KEGG" id="barh:WN72_09380"/>
<organism evidence="1 2">
    <name type="scientific">Bradyrhizobium arachidis</name>
    <dbReference type="NCBI Taxonomy" id="858423"/>
    <lineage>
        <taxon>Bacteria</taxon>
        <taxon>Pseudomonadati</taxon>
        <taxon>Pseudomonadota</taxon>
        <taxon>Alphaproteobacteria</taxon>
        <taxon>Hyphomicrobiales</taxon>
        <taxon>Nitrobacteraceae</taxon>
        <taxon>Bradyrhizobium</taxon>
    </lineage>
</organism>
<name>A0AAE7TF98_9BRAD</name>
<dbReference type="RefSeq" id="WP_143130855.1">
    <property type="nucleotide sequence ID" value="NZ_CP030050.1"/>
</dbReference>
<protein>
    <submittedName>
        <fullName evidence="1">Uncharacterized protein</fullName>
    </submittedName>
</protein>
<accession>A0AAE7TF98</accession>
<dbReference type="EMBL" id="CP030050">
    <property type="protein sequence ID" value="QOZ66563.1"/>
    <property type="molecule type" value="Genomic_DNA"/>
</dbReference>
<evidence type="ECO:0000313" key="1">
    <source>
        <dbReference type="EMBL" id="QOZ66563.1"/>
    </source>
</evidence>
<dbReference type="AlphaFoldDB" id="A0AAE7TF98"/>
<gene>
    <name evidence="1" type="ORF">WN72_09380</name>
</gene>
<dbReference type="Proteomes" id="UP000594015">
    <property type="component" value="Chromosome"/>
</dbReference>
<reference evidence="1 2" key="1">
    <citation type="submission" date="2018-06" db="EMBL/GenBank/DDBJ databases">
        <title>Comparative genomics of Bradyrhizobium nodulating Arachidis hypogaea.</title>
        <authorList>
            <person name="Li Y."/>
        </authorList>
    </citation>
    <scope>NUCLEOTIDE SEQUENCE [LARGE SCALE GENOMIC DNA]</scope>
    <source>
        <strain evidence="1 2">CCBAU 051107</strain>
    </source>
</reference>
<sequence>MPQSQQFTNTVAGYQSQAKRVIEDVARGRPNAQTIASLLESHFKIMAEMVSRIDALERKIDAASSGPGSLGRMGSDD</sequence>